<keyword evidence="3" id="KW-1185">Reference proteome</keyword>
<dbReference type="RefSeq" id="WP_185894852.1">
    <property type="nucleotide sequence ID" value="NZ_CP060028.1"/>
</dbReference>
<organism evidence="2 3">
    <name type="scientific">Pseudoxanthomonas mexicana</name>
    <dbReference type="NCBI Taxonomy" id="128785"/>
    <lineage>
        <taxon>Bacteria</taxon>
        <taxon>Pseudomonadati</taxon>
        <taxon>Pseudomonadota</taxon>
        <taxon>Gammaproteobacteria</taxon>
        <taxon>Lysobacterales</taxon>
        <taxon>Lysobacteraceae</taxon>
        <taxon>Pseudoxanthomonas</taxon>
    </lineage>
</organism>
<sequence length="114" mass="12364">MSLEKSPFDATPDAAMEGGALDQEARDAIARLGEHDLQKIDQAILSSLGREWKKAGFITAGVMIAAPDEYEDLPEMFYASRIRALAEASRIETKGDARALKTFEIRLPPATGVA</sequence>
<dbReference type="EMBL" id="CP060028">
    <property type="protein sequence ID" value="QND79519.1"/>
    <property type="molecule type" value="Genomic_DNA"/>
</dbReference>
<evidence type="ECO:0000313" key="2">
    <source>
        <dbReference type="EMBL" id="QND79519.1"/>
    </source>
</evidence>
<feature type="domain" description="DUF3658" evidence="1">
    <location>
        <begin position="34"/>
        <end position="102"/>
    </location>
</feature>
<evidence type="ECO:0000259" key="1">
    <source>
        <dbReference type="Pfam" id="PF12395"/>
    </source>
</evidence>
<gene>
    <name evidence="2" type="ORF">H4W19_14375</name>
</gene>
<name>A0ABX6RC02_PSEMX</name>
<dbReference type="InterPro" id="IPR022123">
    <property type="entry name" value="DUF3658"/>
</dbReference>
<protein>
    <recommendedName>
        <fullName evidence="1">DUF3658 domain-containing protein</fullName>
    </recommendedName>
</protein>
<reference evidence="2 3" key="1">
    <citation type="submission" date="2020-08" db="EMBL/GenBank/DDBJ databases">
        <title>Streptomycin resistant and MDR strain, P. mexicana.</title>
        <authorList>
            <person name="Ganesh-kumar S."/>
            <person name="Zhe T."/>
            <person name="Yu Z."/>
            <person name="Min Y."/>
        </authorList>
    </citation>
    <scope>NUCLEOTIDE SEQUENCE [LARGE SCALE GENOMIC DNA]</scope>
    <source>
        <strain evidence="2 3">GTZY</strain>
    </source>
</reference>
<evidence type="ECO:0000313" key="3">
    <source>
        <dbReference type="Proteomes" id="UP000515506"/>
    </source>
</evidence>
<dbReference type="Pfam" id="PF12395">
    <property type="entry name" value="DUF3658"/>
    <property type="match status" value="1"/>
</dbReference>
<dbReference type="Proteomes" id="UP000515506">
    <property type="component" value="Chromosome"/>
</dbReference>
<accession>A0ABX6RC02</accession>
<proteinExistence type="predicted"/>